<dbReference type="Proteomes" id="UP000195402">
    <property type="component" value="Unassembled WGS sequence"/>
</dbReference>
<accession>A0A200QN96</accession>
<evidence type="ECO:0000313" key="3">
    <source>
        <dbReference type="Proteomes" id="UP000195402"/>
    </source>
</evidence>
<reference evidence="2 3" key="1">
    <citation type="journal article" date="2017" name="Mol. Plant">
        <title>The Genome of Medicinal Plant Macleaya cordata Provides New Insights into Benzylisoquinoline Alkaloids Metabolism.</title>
        <authorList>
            <person name="Liu X."/>
            <person name="Liu Y."/>
            <person name="Huang P."/>
            <person name="Ma Y."/>
            <person name="Qing Z."/>
            <person name="Tang Q."/>
            <person name="Cao H."/>
            <person name="Cheng P."/>
            <person name="Zheng Y."/>
            <person name="Yuan Z."/>
            <person name="Zhou Y."/>
            <person name="Liu J."/>
            <person name="Tang Z."/>
            <person name="Zhuo Y."/>
            <person name="Zhang Y."/>
            <person name="Yu L."/>
            <person name="Huang J."/>
            <person name="Yang P."/>
            <person name="Peng Q."/>
            <person name="Zhang J."/>
            <person name="Jiang W."/>
            <person name="Zhang Z."/>
            <person name="Lin K."/>
            <person name="Ro D.K."/>
            <person name="Chen X."/>
            <person name="Xiong X."/>
            <person name="Shang Y."/>
            <person name="Huang S."/>
            <person name="Zeng J."/>
        </authorList>
    </citation>
    <scope>NUCLEOTIDE SEQUENCE [LARGE SCALE GENOMIC DNA]</scope>
    <source>
        <strain evidence="3">cv. BLH2017</strain>
        <tissue evidence="2">Root</tissue>
    </source>
</reference>
<evidence type="ECO:0000313" key="2">
    <source>
        <dbReference type="EMBL" id="OVA11917.1"/>
    </source>
</evidence>
<feature type="region of interest" description="Disordered" evidence="1">
    <location>
        <begin position="1"/>
        <end position="29"/>
    </location>
</feature>
<keyword evidence="3" id="KW-1185">Reference proteome</keyword>
<proteinExistence type="predicted"/>
<dbReference type="EMBL" id="MVGT01001473">
    <property type="protein sequence ID" value="OVA11917.1"/>
    <property type="molecule type" value="Genomic_DNA"/>
</dbReference>
<protein>
    <submittedName>
        <fullName evidence="2">Uncharacterized protein</fullName>
    </submittedName>
</protein>
<sequence>MKAMTATLSQIFRNTDTSSEHEESDEEIDPEKLCANLLKKSTDLSNENKVQNEKLTFMQTERDEAMIKLQESSNKTKQLEEEISWLLIKINSLE</sequence>
<comment type="caution">
    <text evidence="2">The sequence shown here is derived from an EMBL/GenBank/DDBJ whole genome shotgun (WGS) entry which is preliminary data.</text>
</comment>
<dbReference type="AlphaFoldDB" id="A0A200QN96"/>
<organism evidence="2 3">
    <name type="scientific">Macleaya cordata</name>
    <name type="common">Five-seeded plume-poppy</name>
    <name type="synonym">Bocconia cordata</name>
    <dbReference type="NCBI Taxonomy" id="56857"/>
    <lineage>
        <taxon>Eukaryota</taxon>
        <taxon>Viridiplantae</taxon>
        <taxon>Streptophyta</taxon>
        <taxon>Embryophyta</taxon>
        <taxon>Tracheophyta</taxon>
        <taxon>Spermatophyta</taxon>
        <taxon>Magnoliopsida</taxon>
        <taxon>Ranunculales</taxon>
        <taxon>Papaveraceae</taxon>
        <taxon>Papaveroideae</taxon>
        <taxon>Macleaya</taxon>
    </lineage>
</organism>
<gene>
    <name evidence="2" type="ORF">BVC80_6589g1</name>
</gene>
<dbReference type="InParanoid" id="A0A200QN96"/>
<name>A0A200QN96_MACCD</name>
<evidence type="ECO:0000256" key="1">
    <source>
        <dbReference type="SAM" id="MobiDB-lite"/>
    </source>
</evidence>
<feature type="compositionally biased region" description="Polar residues" evidence="1">
    <location>
        <begin position="1"/>
        <end position="15"/>
    </location>
</feature>